<sequence length="208" mass="21339">MSLELVAAHAFSNLGSANMFAPRDLANVGTVEARAESGNDTVNIFIDSEDPTNYEYAASVVAACASETVYEVFCTAGPDSRVCGDDTPGVTITENASEYKVTTATKTTSSGIAVEATVIENCALESTTSAACTATVVASAQGQKYTTDATTTYANPTRYWLDVQVTGGNEKLANPTGTCESAASGVNTRAVAFWGFLGAVGAVGVLAL</sequence>
<accession>A0A439CNG0</accession>
<name>A0A439CNG0_9PEZI</name>
<evidence type="ECO:0000313" key="2">
    <source>
        <dbReference type="Proteomes" id="UP000286045"/>
    </source>
</evidence>
<proteinExistence type="predicted"/>
<dbReference type="AlphaFoldDB" id="A0A439CNG0"/>
<dbReference type="Proteomes" id="UP000286045">
    <property type="component" value="Unassembled WGS sequence"/>
</dbReference>
<dbReference type="EMBL" id="RYZI01000740">
    <property type="protein sequence ID" value="RWA03610.1"/>
    <property type="molecule type" value="Genomic_DNA"/>
</dbReference>
<reference evidence="1 2" key="1">
    <citation type="submission" date="2018-12" db="EMBL/GenBank/DDBJ databases">
        <title>Draft genome sequence of Xylaria grammica IHI A82.</title>
        <authorList>
            <person name="Buettner E."/>
            <person name="Kellner H."/>
        </authorList>
    </citation>
    <scope>NUCLEOTIDE SEQUENCE [LARGE SCALE GENOMIC DNA]</scope>
    <source>
        <strain evidence="1 2">IHI A82</strain>
    </source>
</reference>
<keyword evidence="2" id="KW-1185">Reference proteome</keyword>
<organism evidence="1 2">
    <name type="scientific">Xylaria grammica</name>
    <dbReference type="NCBI Taxonomy" id="363999"/>
    <lineage>
        <taxon>Eukaryota</taxon>
        <taxon>Fungi</taxon>
        <taxon>Dikarya</taxon>
        <taxon>Ascomycota</taxon>
        <taxon>Pezizomycotina</taxon>
        <taxon>Sordariomycetes</taxon>
        <taxon>Xylariomycetidae</taxon>
        <taxon>Xylariales</taxon>
        <taxon>Xylariaceae</taxon>
        <taxon>Xylaria</taxon>
    </lineage>
</organism>
<gene>
    <name evidence="1" type="ORF">EKO27_g11489</name>
</gene>
<protein>
    <submittedName>
        <fullName evidence="1">Uncharacterized protein</fullName>
    </submittedName>
</protein>
<comment type="caution">
    <text evidence="1">The sequence shown here is derived from an EMBL/GenBank/DDBJ whole genome shotgun (WGS) entry which is preliminary data.</text>
</comment>
<evidence type="ECO:0000313" key="1">
    <source>
        <dbReference type="EMBL" id="RWA03610.1"/>
    </source>
</evidence>
<dbReference type="STRING" id="363999.A0A439CNG0"/>